<proteinExistence type="predicted"/>
<dbReference type="WBParaSite" id="EgrG_002018500">
    <property type="protein sequence ID" value="EgrG_002018500"/>
    <property type="gene ID" value="EgrG_002018500"/>
</dbReference>
<reference evidence="4 5" key="3">
    <citation type="submission" date="2020-10" db="UniProtKB">
        <authorList>
            <consortium name="WormBaseParasite"/>
        </authorList>
    </citation>
    <scope>IDENTIFICATION</scope>
</reference>
<evidence type="ECO:0000313" key="1">
    <source>
        <dbReference type="EMBL" id="CDS16233.1"/>
    </source>
</evidence>
<protein>
    <submittedName>
        <fullName evidence="4 5">Recombination activating protein 2</fullName>
    </submittedName>
</protein>
<gene>
    <name evidence="1" type="ORF">EgrG_002018500</name>
    <name evidence="2" type="ORF">EgrG_002018600</name>
</gene>
<evidence type="ECO:0000313" key="2">
    <source>
        <dbReference type="EMBL" id="CDS16234.1"/>
    </source>
</evidence>
<dbReference type="EMBL" id="LK028576">
    <property type="protein sequence ID" value="CDS16234.1"/>
    <property type="molecule type" value="Genomic_DNA"/>
</dbReference>
<dbReference type="AlphaFoldDB" id="U6J1B3"/>
<dbReference type="WBParaSite" id="EgrG_002018600">
    <property type="protein sequence ID" value="EgrG_002018600"/>
    <property type="gene ID" value="EgrG_002018600"/>
</dbReference>
<sequence>MQPYLSIGKRLLSVASTTFLFKLPHQKTPVETDGCDWSFSAVQIHLNSEPGLEMSSNQLCPIACGEGAMVVACYFNVDEYIITVGNVLKV</sequence>
<evidence type="ECO:0000313" key="4">
    <source>
        <dbReference type="WBParaSite" id="EgrG_002018500"/>
    </source>
</evidence>
<reference evidence="2 3" key="1">
    <citation type="journal article" date="2013" name="Nature">
        <title>The genomes of four tapeworm species reveal adaptations to parasitism.</title>
        <authorList>
            <person name="Tsai I.J."/>
            <person name="Zarowiecki M."/>
            <person name="Holroyd N."/>
            <person name="Garciarrubio A."/>
            <person name="Sanchez-Flores A."/>
            <person name="Brooks K.L."/>
            <person name="Tracey A."/>
            <person name="Bobes R.J."/>
            <person name="Fragoso G."/>
            <person name="Sciutto E."/>
            <person name="Aslett M."/>
            <person name="Beasley H."/>
            <person name="Bennett H.M."/>
            <person name="Cai J."/>
            <person name="Camicia F."/>
            <person name="Clark R."/>
            <person name="Cucher M."/>
            <person name="De Silva N."/>
            <person name="Day T.A."/>
            <person name="Deplazes P."/>
            <person name="Estrada K."/>
            <person name="Fernandez C."/>
            <person name="Holland P.W."/>
            <person name="Hou J."/>
            <person name="Hu S."/>
            <person name="Huckvale T."/>
            <person name="Hung S.S."/>
            <person name="Kamenetzky L."/>
            <person name="Keane J.A."/>
            <person name="Kiss F."/>
            <person name="Koziol U."/>
            <person name="Lambert O."/>
            <person name="Liu K."/>
            <person name="Luo X."/>
            <person name="Luo Y."/>
            <person name="Macchiaroli N."/>
            <person name="Nichol S."/>
            <person name="Paps J."/>
            <person name="Parkinson J."/>
            <person name="Pouchkina-Stantcheva N."/>
            <person name="Riddiford N."/>
            <person name="Rosenzvit M."/>
            <person name="Salinas G."/>
            <person name="Wasmuth J.D."/>
            <person name="Zamanian M."/>
            <person name="Zheng Y."/>
            <person name="Cai X."/>
            <person name="Soberon X."/>
            <person name="Olson P.D."/>
            <person name="Laclette J.P."/>
            <person name="Brehm K."/>
            <person name="Berriman M."/>
            <person name="Garciarrubio A."/>
            <person name="Bobes R.J."/>
            <person name="Fragoso G."/>
            <person name="Sanchez-Flores A."/>
            <person name="Estrada K."/>
            <person name="Cevallos M.A."/>
            <person name="Morett E."/>
            <person name="Gonzalez V."/>
            <person name="Portillo T."/>
            <person name="Ochoa-Leyva A."/>
            <person name="Jose M.V."/>
            <person name="Sciutto E."/>
            <person name="Landa A."/>
            <person name="Jimenez L."/>
            <person name="Valdes V."/>
            <person name="Carrero J.C."/>
            <person name="Larralde C."/>
            <person name="Morales-Montor J."/>
            <person name="Limon-Lason J."/>
            <person name="Soberon X."/>
            <person name="Laclette J.P."/>
        </authorList>
    </citation>
    <scope>NUCLEOTIDE SEQUENCE [LARGE SCALE GENOMIC DNA]</scope>
</reference>
<evidence type="ECO:0000313" key="3">
    <source>
        <dbReference type="Proteomes" id="UP000492820"/>
    </source>
</evidence>
<reference evidence="2" key="2">
    <citation type="submission" date="2014-06" db="EMBL/GenBank/DDBJ databases">
        <authorList>
            <person name="Aslett M."/>
        </authorList>
    </citation>
    <scope>NUCLEOTIDE SEQUENCE</scope>
</reference>
<dbReference type="Proteomes" id="UP000492820">
    <property type="component" value="Unassembled WGS sequence"/>
</dbReference>
<evidence type="ECO:0000313" key="5">
    <source>
        <dbReference type="WBParaSite" id="EgrG_002018600"/>
    </source>
</evidence>
<accession>U6J1B3</accession>
<name>U6J1B3_ECHGR</name>
<organism evidence="2">
    <name type="scientific">Echinococcus granulosus</name>
    <name type="common">Hydatid tapeworm</name>
    <dbReference type="NCBI Taxonomy" id="6210"/>
    <lineage>
        <taxon>Eukaryota</taxon>
        <taxon>Metazoa</taxon>
        <taxon>Spiralia</taxon>
        <taxon>Lophotrochozoa</taxon>
        <taxon>Platyhelminthes</taxon>
        <taxon>Cestoda</taxon>
        <taxon>Eucestoda</taxon>
        <taxon>Cyclophyllidea</taxon>
        <taxon>Taeniidae</taxon>
        <taxon>Echinococcus</taxon>
        <taxon>Echinococcus granulosus group</taxon>
    </lineage>
</organism>
<dbReference type="EMBL" id="LK028576">
    <property type="protein sequence ID" value="CDS16233.1"/>
    <property type="molecule type" value="Genomic_DNA"/>
</dbReference>